<keyword evidence="1" id="KW-0812">Transmembrane</keyword>
<accession>A0A8J2NX70</accession>
<evidence type="ECO:0000256" key="1">
    <source>
        <dbReference type="SAM" id="Phobius"/>
    </source>
</evidence>
<gene>
    <name evidence="2" type="ORF">AFUS01_LOCUS18446</name>
</gene>
<dbReference type="AlphaFoldDB" id="A0A8J2NX70"/>
<keyword evidence="1" id="KW-0472">Membrane</keyword>
<protein>
    <submittedName>
        <fullName evidence="2">Uncharacterized protein</fullName>
    </submittedName>
</protein>
<feature type="transmembrane region" description="Helical" evidence="1">
    <location>
        <begin position="12"/>
        <end position="36"/>
    </location>
</feature>
<dbReference type="Proteomes" id="UP000708208">
    <property type="component" value="Unassembled WGS sequence"/>
</dbReference>
<dbReference type="PANTHER" id="PTHR36694">
    <property type="entry name" value="PASIFLORA 1, ISOFORM A-RELATED"/>
    <property type="match status" value="1"/>
</dbReference>
<keyword evidence="1" id="KW-1133">Transmembrane helix</keyword>
<proteinExistence type="predicted"/>
<evidence type="ECO:0000313" key="2">
    <source>
        <dbReference type="EMBL" id="CAG7729753.1"/>
    </source>
</evidence>
<keyword evidence="3" id="KW-1185">Reference proteome</keyword>
<comment type="caution">
    <text evidence="2">The sequence shown here is derived from an EMBL/GenBank/DDBJ whole genome shotgun (WGS) entry which is preliminary data.</text>
</comment>
<feature type="transmembrane region" description="Helical" evidence="1">
    <location>
        <begin position="80"/>
        <end position="100"/>
    </location>
</feature>
<dbReference type="EMBL" id="CAJVCH010183710">
    <property type="protein sequence ID" value="CAG7729753.1"/>
    <property type="molecule type" value="Genomic_DNA"/>
</dbReference>
<dbReference type="PANTHER" id="PTHR36694:SF11">
    <property type="entry name" value="LP21121P-RELATED"/>
    <property type="match status" value="1"/>
</dbReference>
<evidence type="ECO:0000313" key="3">
    <source>
        <dbReference type="Proteomes" id="UP000708208"/>
    </source>
</evidence>
<name>A0A8J2NX70_9HEXA</name>
<feature type="transmembrane region" description="Helical" evidence="1">
    <location>
        <begin position="48"/>
        <end position="68"/>
    </location>
</feature>
<reference evidence="2" key="1">
    <citation type="submission" date="2021-06" db="EMBL/GenBank/DDBJ databases">
        <authorList>
            <person name="Hodson N. C."/>
            <person name="Mongue J. A."/>
            <person name="Jaron S. K."/>
        </authorList>
    </citation>
    <scope>NUCLEOTIDE SEQUENCE</scope>
</reference>
<sequence>MIVENLSGYDKYVITLVYLFLVLLSHVIGCTAGGLLLYGTYKMNPKYILTWIIYAVVYAIFEIVAEIIGCNVSRNNHLGISIGVIVIVLVKTTFCVWVVYNYLKETQLSIEYAKCRRQLRLESTGLPRHFGFLNVSRHYPNAKRRVGQCESNIDEHCEDSFSIGGNGNYNLQNDLYHGAHHHEPIRSRKLQIAHIGLLTSKTMKQKLTSASEINYF</sequence>
<organism evidence="2 3">
    <name type="scientific">Allacma fusca</name>
    <dbReference type="NCBI Taxonomy" id="39272"/>
    <lineage>
        <taxon>Eukaryota</taxon>
        <taxon>Metazoa</taxon>
        <taxon>Ecdysozoa</taxon>
        <taxon>Arthropoda</taxon>
        <taxon>Hexapoda</taxon>
        <taxon>Collembola</taxon>
        <taxon>Symphypleona</taxon>
        <taxon>Sminthuridae</taxon>
        <taxon>Allacma</taxon>
    </lineage>
</organism>